<dbReference type="GO" id="GO:0098552">
    <property type="term" value="C:side of membrane"/>
    <property type="evidence" value="ECO:0007669"/>
    <property type="project" value="UniProtKB-KW"/>
</dbReference>
<evidence type="ECO:0000256" key="6">
    <source>
        <dbReference type="ARBA" id="ARBA00022723"/>
    </source>
</evidence>
<comment type="caution">
    <text evidence="21">The sequence shown here is derived from an EMBL/GenBank/DDBJ whole genome shotgun (WGS) entry which is preliminary data.</text>
</comment>
<accession>A0A8J6H6E5</accession>
<evidence type="ECO:0000256" key="18">
    <source>
        <dbReference type="RuleBase" id="RU003947"/>
    </source>
</evidence>
<dbReference type="CDD" id="cd16012">
    <property type="entry name" value="ALP"/>
    <property type="match status" value="2"/>
</dbReference>
<feature type="binding site" evidence="16">
    <location>
        <position position="1390"/>
    </location>
    <ligand>
        <name>Zn(2+)</name>
        <dbReference type="ChEBI" id="CHEBI:29105"/>
        <label>2</label>
    </ligand>
</feature>
<keyword evidence="6 16" id="KW-0479">Metal-binding</keyword>
<name>A0A8J6H6E5_TENMO</name>
<dbReference type="SUPFAM" id="SSF53649">
    <property type="entry name" value="Alkaline phosphatase-like"/>
    <property type="match status" value="2"/>
</dbReference>
<evidence type="ECO:0000256" key="9">
    <source>
        <dbReference type="ARBA" id="ARBA00022833"/>
    </source>
</evidence>
<evidence type="ECO:0000256" key="17">
    <source>
        <dbReference type="RuleBase" id="RU003946"/>
    </source>
</evidence>
<dbReference type="EC" id="3.1.3.1" evidence="3 18"/>
<keyword evidence="9 16" id="KW-0862">Zinc</keyword>
<comment type="cofactor">
    <cofactor evidence="16">
        <name>Mg(2+)</name>
        <dbReference type="ChEBI" id="CHEBI:18420"/>
    </cofactor>
    <text evidence="16">Binds 1 Mg(2+) ion.</text>
</comment>
<dbReference type="Gene3D" id="3.40.720.10">
    <property type="entry name" value="Alkaline Phosphatase, subunit A"/>
    <property type="match status" value="2"/>
</dbReference>
<keyword evidence="7" id="KW-0677">Repeat</keyword>
<comment type="subcellular location">
    <subcellularLocation>
        <location evidence="1">Cell membrane</location>
        <topology evidence="1">Lipid-anchor</topology>
        <topology evidence="1">GPI-anchor</topology>
    </subcellularLocation>
</comment>
<evidence type="ECO:0000256" key="11">
    <source>
        <dbReference type="ARBA" id="ARBA00022842"/>
    </source>
</evidence>
<feature type="domain" description="EF-hand" evidence="20">
    <location>
        <begin position="356"/>
        <end position="391"/>
    </location>
</feature>
<dbReference type="Gene3D" id="1.10.238.10">
    <property type="entry name" value="EF-hand"/>
    <property type="match status" value="2"/>
</dbReference>
<evidence type="ECO:0000256" key="12">
    <source>
        <dbReference type="ARBA" id="ARBA00023136"/>
    </source>
</evidence>
<dbReference type="InterPro" id="IPR018299">
    <property type="entry name" value="Alkaline_phosphatase_AS"/>
</dbReference>
<reference evidence="21" key="2">
    <citation type="submission" date="2021-08" db="EMBL/GenBank/DDBJ databases">
        <authorList>
            <person name="Eriksson T."/>
        </authorList>
    </citation>
    <scope>NUCLEOTIDE SEQUENCE</scope>
    <source>
        <strain evidence="21">Stoneville</strain>
        <tissue evidence="21">Whole head</tissue>
    </source>
</reference>
<evidence type="ECO:0000256" key="13">
    <source>
        <dbReference type="ARBA" id="ARBA00023180"/>
    </source>
</evidence>
<keyword evidence="8 18" id="KW-0378">Hydrolase</keyword>
<keyword evidence="22" id="KW-1185">Reference proteome</keyword>
<feature type="region of interest" description="Disordered" evidence="19">
    <location>
        <begin position="488"/>
        <end position="520"/>
    </location>
</feature>
<keyword evidence="4" id="KW-1003">Cell membrane</keyword>
<dbReference type="Pfam" id="PF13499">
    <property type="entry name" value="EF-hand_7"/>
    <property type="match status" value="2"/>
</dbReference>
<feature type="binding site" evidence="16">
    <location>
        <position position="1227"/>
    </location>
    <ligand>
        <name>Mg(2+)</name>
        <dbReference type="ChEBI" id="CHEBI:18420"/>
    </ligand>
</feature>
<dbReference type="Gene3D" id="3.60.10.10">
    <property type="entry name" value="Endonuclease/exonuclease/phosphatase"/>
    <property type="match status" value="1"/>
</dbReference>
<evidence type="ECO:0000313" key="22">
    <source>
        <dbReference type="Proteomes" id="UP000719412"/>
    </source>
</evidence>
<dbReference type="FunFam" id="3.40.720.10:FF:000008">
    <property type="entry name" value="Alkaline phosphatase"/>
    <property type="match status" value="2"/>
</dbReference>
<dbReference type="PANTHER" id="PTHR11596:SF91">
    <property type="entry name" value="ALKALINE PHOSPHATASE-RELATED"/>
    <property type="match status" value="1"/>
</dbReference>
<protein>
    <recommendedName>
        <fullName evidence="3 18">Alkaline phosphatase</fullName>
        <ecNumber evidence="3 18">3.1.3.1</ecNumber>
    </recommendedName>
</protein>
<evidence type="ECO:0000256" key="14">
    <source>
        <dbReference type="ARBA" id="ARBA00023288"/>
    </source>
</evidence>
<proteinExistence type="inferred from homology"/>
<comment type="catalytic activity">
    <reaction evidence="18">
        <text>a phosphate monoester + H2O = an alcohol + phosphate</text>
        <dbReference type="Rhea" id="RHEA:15017"/>
        <dbReference type="ChEBI" id="CHEBI:15377"/>
        <dbReference type="ChEBI" id="CHEBI:30879"/>
        <dbReference type="ChEBI" id="CHEBI:43474"/>
        <dbReference type="ChEBI" id="CHEBI:67140"/>
        <dbReference type="EC" id="3.1.3.1"/>
    </reaction>
</comment>
<dbReference type="Pfam" id="PF00245">
    <property type="entry name" value="Alk_phosphatase"/>
    <property type="match status" value="2"/>
</dbReference>
<dbReference type="SMART" id="SM00098">
    <property type="entry name" value="alkPPc"/>
    <property type="match status" value="2"/>
</dbReference>
<evidence type="ECO:0000256" key="8">
    <source>
        <dbReference type="ARBA" id="ARBA00022801"/>
    </source>
</evidence>
<dbReference type="SMART" id="SM00054">
    <property type="entry name" value="EFh"/>
    <property type="match status" value="4"/>
</dbReference>
<dbReference type="GO" id="GO:0004035">
    <property type="term" value="F:alkaline phosphatase activity"/>
    <property type="evidence" value="ECO:0007669"/>
    <property type="project" value="UniProtKB-EC"/>
</dbReference>
<feature type="binding site" evidence="16">
    <location>
        <position position="1432"/>
    </location>
    <ligand>
        <name>Zn(2+)</name>
        <dbReference type="ChEBI" id="CHEBI:29105"/>
        <label>2</label>
    </ligand>
</feature>
<feature type="binding site" evidence="16">
    <location>
        <position position="1225"/>
    </location>
    <ligand>
        <name>Mg(2+)</name>
        <dbReference type="ChEBI" id="CHEBI:18420"/>
    </ligand>
</feature>
<feature type="binding site" evidence="16">
    <location>
        <position position="1118"/>
    </location>
    <ligand>
        <name>Zn(2+)</name>
        <dbReference type="ChEBI" id="CHEBI:29105"/>
        <label>2</label>
    </ligand>
</feature>
<feature type="region of interest" description="Disordered" evidence="19">
    <location>
        <begin position="67"/>
        <end position="97"/>
    </location>
</feature>
<dbReference type="GO" id="GO:0043226">
    <property type="term" value="C:organelle"/>
    <property type="evidence" value="ECO:0007669"/>
    <property type="project" value="UniProtKB-ARBA"/>
</dbReference>
<dbReference type="PROSITE" id="PS00123">
    <property type="entry name" value="ALKALINE_PHOSPHATASE"/>
    <property type="match status" value="2"/>
</dbReference>
<evidence type="ECO:0000259" key="20">
    <source>
        <dbReference type="PROSITE" id="PS50222"/>
    </source>
</evidence>
<feature type="compositionally biased region" description="Low complexity" evidence="19">
    <location>
        <begin position="254"/>
        <end position="275"/>
    </location>
</feature>
<dbReference type="InterPro" id="IPR002048">
    <property type="entry name" value="EF_hand_dom"/>
</dbReference>
<sequence>METRKEAQRGQSLPKDCKRNGQGAKRKKEKGITTGGVKLGIKEKRQEKGMEKHREDRILLEGDFNGRIGKRGARNCEEERGDGKRKSKDKLENADGVDRRKWMGGLKGNKQGDEEEEWTCIGSMGETVIDYGTVNEGAWERVEEFRIGETVESDHLEIALGSEWEGKNREGKGWGIEIIAIFNTSEQSGAFNHEYGSWASEPKARTPTGQRVEARNKPADGHVAQKLQAGQRTPTHGSKNGPPKTPSKPSQKNAAQKGQPIKQAPAKAAAAAVNKTTKKTKKGKHHQHDLIVTINLSVVCQQRIGRFLTVEGAHVLPNIRKMTETGRYGQEYSRLRRLTSNLDVIQTSTEYGLSEDQVAEFKEAFMLFDKDEDGTITMAELGVVMRSLGQRPTETELRDMVNEVDQDGNGTIEFNEFLQMMSKKMKDADGEEELKEAFRVFDKNNDGLISSNELRHVMTSLGERLSEEEVDDMIKEADLDGDGQVNYEGEHHRCSKPGHVDDRVMHPHPRRKPSEGENDQELTAEYWNEIGLNTLKNYLQEKPNTNIAKNVIIFMGDGMSVPTLAATRVHMGNENAQLSFEKFPHTAVSKTYCVNYQVPDSACTATAYLGGVKGNLGTVGVTASVQWEDCQAMTNTSNHVQSIAQWAQVKGKSTGLVTTARVTHASPAGVFGHSAQREWETDTDIINAKQDPEVCTDLATQLVTEEVGRNLNVIMGGGRYAFLPSGTKGEEEDDGYRSDGVNLIEKWKTLKEGEKAQYIWNREQLLGLEDTDYVLGLFESDHCPFNLERDQQLDPSLTEMTEAAIKILSKNTQGYFLFVEGARIDMGHHEAMVHLALDETVEFSKAIERAVNLTSEEDTLIVVTSDHAHTMSLGGYPERGNDIFGIAGAASDSLPFATINYANGPGYEPPESDGSRHDISKDDLGEIEHRFPGGVPLDSETHGGDDVLVFARGPWAHLFRGVMEENVIPHIMGYASCIRKDGVSACEEETDSNAVYIHTVALVSILGASVRGGSQEHGGYSRIKSQLTRFLICTEVMKMRVEGIIFLLATSALLTSAHWDDRMHPHLSKKLSKRSTERTNEENTAAYWIKNGQKAVKERLARKINTNMAKNVILFLGDGMSIPTISAARVYIGGEEQKLSFDEFPYTGLSKTYCTDQQVADSACSATAYLGGVKTNYGTIGVTGSVKRDDCPAMRNTSNHVLSIAHWFQLKHKMTGVVTTARVTHASPAGVYAHTAERDWESDNDVIAFNYDPFSCRDTAWQLVHGDTGKNLNVILGGGRANFLPQNVTDEEGYPGRRVGNANLIEEWLAQKREMGYDPKYVWNRTQLVELDYNKTEYLLGLFNPDHVTFNLKRDKNREPSLQDMTEAAIKVLQNSQNGYFLFVEGARIDMGHHNAQARMALDETSEFSKAVQAAVDMTNQDDTLIVVTSDHAHTMSYSGYSNRGNDVLGIAGNADDTIPYTVLNYANGPGYKASEGHRYDVSKDDMSNEEYRYPGISPLNSETHGGDDVAIFARGPWAHLFTGVMEENVIPHLLSYASCVGDGANVCDEAQKDWKYSRVLVSDKRNFKR</sequence>
<evidence type="ECO:0000256" key="7">
    <source>
        <dbReference type="ARBA" id="ARBA00022737"/>
    </source>
</evidence>
<feature type="region of interest" description="Disordered" evidence="19">
    <location>
        <begin position="195"/>
        <end position="285"/>
    </location>
</feature>
<evidence type="ECO:0000256" key="16">
    <source>
        <dbReference type="PIRSR" id="PIRSR601952-2"/>
    </source>
</evidence>
<dbReference type="InterPro" id="IPR011992">
    <property type="entry name" value="EF-hand-dom_pair"/>
</dbReference>
<keyword evidence="14" id="KW-0449">Lipoprotein</keyword>
<evidence type="ECO:0000256" key="10">
    <source>
        <dbReference type="ARBA" id="ARBA00022837"/>
    </source>
</evidence>
<dbReference type="SUPFAM" id="SSF47473">
    <property type="entry name" value="EF-hand"/>
    <property type="match status" value="1"/>
</dbReference>
<dbReference type="PROSITE" id="PS50222">
    <property type="entry name" value="EF_HAND_2"/>
    <property type="match status" value="3"/>
</dbReference>
<feature type="domain" description="EF-hand" evidence="20">
    <location>
        <begin position="392"/>
        <end position="427"/>
    </location>
</feature>
<dbReference type="FunFam" id="1.10.238.10:FF:000178">
    <property type="entry name" value="Calmodulin-2 A"/>
    <property type="match status" value="1"/>
</dbReference>
<dbReference type="GO" id="GO:0005886">
    <property type="term" value="C:plasma membrane"/>
    <property type="evidence" value="ECO:0007669"/>
    <property type="project" value="UniProtKB-SubCell"/>
</dbReference>
<keyword evidence="10" id="KW-0106">Calcium</keyword>
<evidence type="ECO:0000256" key="4">
    <source>
        <dbReference type="ARBA" id="ARBA00022475"/>
    </source>
</evidence>
<evidence type="ECO:0000256" key="15">
    <source>
        <dbReference type="PIRSR" id="PIRSR601952-1"/>
    </source>
</evidence>
<reference evidence="21" key="1">
    <citation type="journal article" date="2020" name="J Insects Food Feed">
        <title>The yellow mealworm (Tenebrio molitor) genome: a resource for the emerging insects as food and feed industry.</title>
        <authorList>
            <person name="Eriksson T."/>
            <person name="Andere A."/>
            <person name="Kelstrup H."/>
            <person name="Emery V."/>
            <person name="Picard C."/>
        </authorList>
    </citation>
    <scope>NUCLEOTIDE SEQUENCE</scope>
    <source>
        <strain evidence="21">Stoneville</strain>
        <tissue evidence="21">Whole head</tissue>
    </source>
</reference>
<dbReference type="EMBL" id="JABDTM020028562">
    <property type="protein sequence ID" value="KAH0808751.1"/>
    <property type="molecule type" value="Genomic_DNA"/>
</dbReference>
<feature type="compositionally biased region" description="Basic and acidic residues" evidence="19">
    <location>
        <begin position="74"/>
        <end position="97"/>
    </location>
</feature>
<feature type="compositionally biased region" description="Polar residues" evidence="19">
    <location>
        <begin position="228"/>
        <end position="238"/>
    </location>
</feature>
<feature type="binding site" evidence="16">
    <location>
        <position position="1118"/>
    </location>
    <ligand>
        <name>Mg(2+)</name>
        <dbReference type="ChEBI" id="CHEBI:18420"/>
    </ligand>
</feature>
<dbReference type="PROSITE" id="PS00018">
    <property type="entry name" value="EF_HAND_1"/>
    <property type="match status" value="3"/>
</dbReference>
<dbReference type="InterPro" id="IPR001952">
    <property type="entry name" value="Alkaline_phosphatase"/>
</dbReference>
<evidence type="ECO:0000256" key="19">
    <source>
        <dbReference type="SAM" id="MobiDB-lite"/>
    </source>
</evidence>
<dbReference type="InterPro" id="IPR017850">
    <property type="entry name" value="Alkaline_phosphatase_core_sf"/>
</dbReference>
<dbReference type="Proteomes" id="UP000719412">
    <property type="component" value="Unassembled WGS sequence"/>
</dbReference>
<keyword evidence="12" id="KW-0472">Membrane</keyword>
<evidence type="ECO:0000313" key="21">
    <source>
        <dbReference type="EMBL" id="KAH0808751.1"/>
    </source>
</evidence>
<feature type="compositionally biased region" description="Basic and acidic residues" evidence="19">
    <location>
        <begin position="488"/>
        <end position="505"/>
    </location>
</feature>
<comment type="cofactor">
    <cofactor evidence="16">
        <name>Zn(2+)</name>
        <dbReference type="ChEBI" id="CHEBI:29105"/>
    </cofactor>
    <text evidence="16">Binds 2 Zn(2+) ions.</text>
</comment>
<dbReference type="InterPro" id="IPR036691">
    <property type="entry name" value="Endo/exonu/phosph_ase_sf"/>
</dbReference>
<evidence type="ECO:0000256" key="3">
    <source>
        <dbReference type="ARBA" id="ARBA00012647"/>
    </source>
</evidence>
<evidence type="ECO:0000256" key="2">
    <source>
        <dbReference type="ARBA" id="ARBA00005984"/>
    </source>
</evidence>
<gene>
    <name evidence="21" type="ORF">GEV33_014040</name>
</gene>
<keyword evidence="5" id="KW-0336">GPI-anchor</keyword>
<organism evidence="21 22">
    <name type="scientific">Tenebrio molitor</name>
    <name type="common">Yellow mealworm beetle</name>
    <dbReference type="NCBI Taxonomy" id="7067"/>
    <lineage>
        <taxon>Eukaryota</taxon>
        <taxon>Metazoa</taxon>
        <taxon>Ecdysozoa</taxon>
        <taxon>Arthropoda</taxon>
        <taxon>Hexapoda</taxon>
        <taxon>Insecta</taxon>
        <taxon>Pterygota</taxon>
        <taxon>Neoptera</taxon>
        <taxon>Endopterygota</taxon>
        <taxon>Coleoptera</taxon>
        <taxon>Polyphaga</taxon>
        <taxon>Cucujiformia</taxon>
        <taxon>Tenebrionidae</taxon>
        <taxon>Tenebrio</taxon>
    </lineage>
</organism>
<dbReference type="GO" id="GO:0005509">
    <property type="term" value="F:calcium ion binding"/>
    <property type="evidence" value="ECO:0007669"/>
    <property type="project" value="InterPro"/>
</dbReference>
<evidence type="ECO:0000256" key="1">
    <source>
        <dbReference type="ARBA" id="ARBA00004609"/>
    </source>
</evidence>
<comment type="similarity">
    <text evidence="2 17">Belongs to the alkaline phosphatase family.</text>
</comment>
<keyword evidence="11 16" id="KW-0460">Magnesium</keyword>
<feature type="binding site" evidence="16">
    <location>
        <position position="1394"/>
    </location>
    <ligand>
        <name>Zn(2+)</name>
        <dbReference type="ChEBI" id="CHEBI:29105"/>
        <label>2</label>
    </ligand>
</feature>
<keyword evidence="13" id="KW-0325">Glycoprotein</keyword>
<feature type="active site" description="Phosphoserine intermediate" evidence="15">
    <location>
        <position position="1162"/>
    </location>
</feature>
<dbReference type="PANTHER" id="PTHR11596">
    <property type="entry name" value="ALKALINE PHOSPHATASE"/>
    <property type="match status" value="1"/>
</dbReference>
<feature type="binding site" evidence="16">
    <location>
        <position position="1431"/>
    </location>
    <ligand>
        <name>Zn(2+)</name>
        <dbReference type="ChEBI" id="CHEBI:29105"/>
        <label>2</label>
    </ligand>
</feature>
<dbReference type="CDD" id="cd00051">
    <property type="entry name" value="EFh"/>
    <property type="match status" value="2"/>
</dbReference>
<evidence type="ECO:0000256" key="5">
    <source>
        <dbReference type="ARBA" id="ARBA00022622"/>
    </source>
</evidence>
<feature type="compositionally biased region" description="Basic residues" evidence="19">
    <location>
        <begin position="276"/>
        <end position="285"/>
    </location>
</feature>
<feature type="region of interest" description="Disordered" evidence="19">
    <location>
        <begin position="1"/>
        <end position="37"/>
    </location>
</feature>
<feature type="binding site" evidence="16">
    <location>
        <position position="1505"/>
    </location>
    <ligand>
        <name>Zn(2+)</name>
        <dbReference type="ChEBI" id="CHEBI:29105"/>
        <label>2</label>
    </ligand>
</feature>
<feature type="domain" description="EF-hand" evidence="20">
    <location>
        <begin position="429"/>
        <end position="464"/>
    </location>
</feature>
<feature type="binding site" evidence="16">
    <location>
        <position position="1385"/>
    </location>
    <ligand>
        <name>Mg(2+)</name>
        <dbReference type="ChEBI" id="CHEBI:18420"/>
    </ligand>
</feature>
<dbReference type="InterPro" id="IPR018247">
    <property type="entry name" value="EF_Hand_1_Ca_BS"/>
</dbReference>
<dbReference type="PRINTS" id="PR00113">
    <property type="entry name" value="ALKPHPHTASE"/>
</dbReference>